<dbReference type="EMBL" id="ABWN01000030">
    <property type="protein sequence ID" value="EFF68307.1"/>
    <property type="molecule type" value="Genomic_DNA"/>
</dbReference>
<keyword evidence="2" id="KW-1185">Reference proteome</keyword>
<name>D4S0F9_9FIRM</name>
<accession>D4S0F9</accession>
<proteinExistence type="predicted"/>
<comment type="caution">
    <text evidence="1">The sequence shown here is derived from an EMBL/GenBank/DDBJ whole genome shotgun (WGS) entry which is preliminary data.</text>
</comment>
<evidence type="ECO:0000313" key="1">
    <source>
        <dbReference type="EMBL" id="EFF68307.1"/>
    </source>
</evidence>
<evidence type="ECO:0000313" key="2">
    <source>
        <dbReference type="Proteomes" id="UP000006238"/>
    </source>
</evidence>
<dbReference type="AlphaFoldDB" id="D4S0F9"/>
<sequence length="52" mass="6146">MQWKAEAYVRLPTWLRLGVRIIGTGILGTYIKIDLDLFQVYFFILNNTIKKD</sequence>
<gene>
    <name evidence="1" type="ORF">BUTYVIB_01578</name>
</gene>
<organism evidence="1 2">
    <name type="scientific">Eshraghiella crossota DSM 2876</name>
    <dbReference type="NCBI Taxonomy" id="511680"/>
    <lineage>
        <taxon>Bacteria</taxon>
        <taxon>Bacillati</taxon>
        <taxon>Bacillota</taxon>
        <taxon>Clostridia</taxon>
        <taxon>Lachnospirales</taxon>
        <taxon>Lachnospiraceae</taxon>
        <taxon>Eshraghiella</taxon>
    </lineage>
</organism>
<dbReference type="Proteomes" id="UP000006238">
    <property type="component" value="Unassembled WGS sequence"/>
</dbReference>
<reference evidence="1 2" key="1">
    <citation type="submission" date="2010-02" db="EMBL/GenBank/DDBJ databases">
        <authorList>
            <person name="Weinstock G."/>
            <person name="Sodergren E."/>
            <person name="Clifton S."/>
            <person name="Fulton L."/>
            <person name="Fulton B."/>
            <person name="Courtney L."/>
            <person name="Fronick C."/>
            <person name="Harrison M."/>
            <person name="Strong C."/>
            <person name="Farmer C."/>
            <person name="Delahaunty K."/>
            <person name="Markovic C."/>
            <person name="Hall O."/>
            <person name="Minx P."/>
            <person name="Tomlinson C."/>
            <person name="Mitreva M."/>
            <person name="Nelson J."/>
            <person name="Hou S."/>
            <person name="Wollam A."/>
            <person name="Pepin K.H."/>
            <person name="Johnson M."/>
            <person name="Bhonagiri V."/>
            <person name="Zhang X."/>
            <person name="Suruliraj S."/>
            <person name="Warren W."/>
            <person name="Chinwalla A."/>
            <person name="Mardis E.R."/>
            <person name="Wilson R.K."/>
        </authorList>
    </citation>
    <scope>NUCLEOTIDE SEQUENCE [LARGE SCALE GENOMIC DNA]</scope>
    <source>
        <strain evidence="1 2">DSM 2876</strain>
    </source>
</reference>
<protein>
    <submittedName>
        <fullName evidence="1">Uncharacterized protein</fullName>
    </submittedName>
</protein>
<dbReference type="HOGENOM" id="CLU_3077784_0_0_9"/>